<comment type="similarity">
    <text evidence="1 2">Belongs to the small heat shock protein (HSP20) family.</text>
</comment>
<comment type="caution">
    <text evidence="4">The sequence shown here is derived from an EMBL/GenBank/DDBJ whole genome shotgun (WGS) entry which is preliminary data.</text>
</comment>
<dbReference type="PROSITE" id="PS01031">
    <property type="entry name" value="SHSP"/>
    <property type="match status" value="1"/>
</dbReference>
<dbReference type="OrthoDB" id="9808910at2"/>
<reference evidence="4 5" key="1">
    <citation type="submission" date="2017-10" db="EMBL/GenBank/DDBJ databases">
        <title>Two draft genome sequences of Pusillimonas sp. strains isolated from a nitrate- and radionuclide-contaminated groundwater in Russia.</title>
        <authorList>
            <person name="Grouzdev D.S."/>
            <person name="Tourova T.P."/>
            <person name="Goeva M.A."/>
            <person name="Babich T.L."/>
            <person name="Sokolova D.S."/>
            <person name="Abdullin R."/>
            <person name="Poltaraus A.B."/>
            <person name="Toshchakov S.V."/>
            <person name="Nazina T.N."/>
        </authorList>
    </citation>
    <scope>NUCLEOTIDE SEQUENCE [LARGE SCALE GENOMIC DNA]</scope>
    <source>
        <strain evidence="4 5">JR1/69-2-13</strain>
    </source>
</reference>
<name>A0A2N4UH14_9BURK</name>
<dbReference type="SUPFAM" id="SSF49764">
    <property type="entry name" value="HSP20-like chaperones"/>
    <property type="match status" value="1"/>
</dbReference>
<feature type="domain" description="SHSP" evidence="3">
    <location>
        <begin position="36"/>
        <end position="150"/>
    </location>
</feature>
<proteinExistence type="inferred from homology"/>
<evidence type="ECO:0000313" key="5">
    <source>
        <dbReference type="Proteomes" id="UP000234328"/>
    </source>
</evidence>
<keyword evidence="5" id="KW-1185">Reference proteome</keyword>
<dbReference type="InterPro" id="IPR002068">
    <property type="entry name" value="A-crystallin/Hsp20_dom"/>
</dbReference>
<dbReference type="RefSeq" id="WP_102069757.1">
    <property type="nucleotide sequence ID" value="NZ_PDNV01000005.1"/>
</dbReference>
<evidence type="ECO:0000259" key="3">
    <source>
        <dbReference type="PROSITE" id="PS01031"/>
    </source>
</evidence>
<protein>
    <submittedName>
        <fullName evidence="4">Stress protein</fullName>
    </submittedName>
</protein>
<evidence type="ECO:0000256" key="1">
    <source>
        <dbReference type="PROSITE-ProRule" id="PRU00285"/>
    </source>
</evidence>
<dbReference type="InterPro" id="IPR008978">
    <property type="entry name" value="HSP20-like_chaperone"/>
</dbReference>
<dbReference type="InterPro" id="IPR031107">
    <property type="entry name" value="Small_HSP"/>
</dbReference>
<dbReference type="Pfam" id="PF00011">
    <property type="entry name" value="HSP20"/>
    <property type="match status" value="1"/>
</dbReference>
<dbReference type="CDD" id="cd06464">
    <property type="entry name" value="ACD_sHsps-like"/>
    <property type="match status" value="1"/>
</dbReference>
<accession>A0A2N4UH14</accession>
<dbReference type="EMBL" id="PDNV01000005">
    <property type="protein sequence ID" value="PLC54298.1"/>
    <property type="molecule type" value="Genomic_DNA"/>
</dbReference>
<dbReference type="Proteomes" id="UP000234328">
    <property type="component" value="Unassembled WGS sequence"/>
</dbReference>
<sequence length="150" mass="16893">MANNLMQFDPFSEIANLSPMRGLDDLFKDFRLRPMMGHLDAEPRIKMDVSETEQGYTIKAEIPGVKKEDVKVAVEGNQVTIAAETKRETEEKEGETVVRRERYMGHQSRSFTLAHEIDDSKAVAKYQDGILELSLPKKPSSGGRKVLPIS</sequence>
<dbReference type="PANTHER" id="PTHR11527">
    <property type="entry name" value="HEAT-SHOCK PROTEIN 20 FAMILY MEMBER"/>
    <property type="match status" value="1"/>
</dbReference>
<dbReference type="AlphaFoldDB" id="A0A2N4UH14"/>
<organism evidence="4 5">
    <name type="scientific">Pollutimonas nitritireducens</name>
    <dbReference type="NCBI Taxonomy" id="2045209"/>
    <lineage>
        <taxon>Bacteria</taxon>
        <taxon>Pseudomonadati</taxon>
        <taxon>Pseudomonadota</taxon>
        <taxon>Betaproteobacteria</taxon>
        <taxon>Burkholderiales</taxon>
        <taxon>Alcaligenaceae</taxon>
        <taxon>Pollutimonas</taxon>
    </lineage>
</organism>
<evidence type="ECO:0000313" key="4">
    <source>
        <dbReference type="EMBL" id="PLC54298.1"/>
    </source>
</evidence>
<dbReference type="Gene3D" id="2.60.40.790">
    <property type="match status" value="1"/>
</dbReference>
<evidence type="ECO:0000256" key="2">
    <source>
        <dbReference type="RuleBase" id="RU003616"/>
    </source>
</evidence>
<gene>
    <name evidence="4" type="ORF">CR155_09325</name>
</gene>